<proteinExistence type="predicted"/>
<dbReference type="OrthoDB" id="9809635at2"/>
<feature type="chain" id="PRO_5020753281" evidence="1">
    <location>
        <begin position="40"/>
        <end position="439"/>
    </location>
</feature>
<dbReference type="GO" id="GO:0004180">
    <property type="term" value="F:carboxypeptidase activity"/>
    <property type="evidence" value="ECO:0007669"/>
    <property type="project" value="UniProtKB-KW"/>
</dbReference>
<evidence type="ECO:0000313" key="4">
    <source>
        <dbReference type="Proteomes" id="UP000291483"/>
    </source>
</evidence>
<dbReference type="AlphaFoldDB" id="A0A4Q8AQT2"/>
<dbReference type="EMBL" id="SHLC01000001">
    <property type="protein sequence ID" value="RZU67027.1"/>
    <property type="molecule type" value="Genomic_DNA"/>
</dbReference>
<keyword evidence="4" id="KW-1185">Reference proteome</keyword>
<comment type="caution">
    <text evidence="3">The sequence shown here is derived from an EMBL/GenBank/DDBJ whole genome shotgun (WGS) entry which is preliminary data.</text>
</comment>
<reference evidence="3 4" key="1">
    <citation type="submission" date="2019-02" db="EMBL/GenBank/DDBJ databases">
        <title>Sequencing the genomes of 1000 actinobacteria strains.</title>
        <authorList>
            <person name="Klenk H.-P."/>
        </authorList>
    </citation>
    <scope>NUCLEOTIDE SEQUENCE [LARGE SCALE GENOMIC DNA]</scope>
    <source>
        <strain evidence="3 4">DSM 18319</strain>
    </source>
</reference>
<feature type="domain" description="Beta-lactamase-related" evidence="2">
    <location>
        <begin position="92"/>
        <end position="384"/>
    </location>
</feature>
<keyword evidence="1" id="KW-0732">Signal</keyword>
<organism evidence="3 4">
    <name type="scientific">Microterricola gilva</name>
    <dbReference type="NCBI Taxonomy" id="393267"/>
    <lineage>
        <taxon>Bacteria</taxon>
        <taxon>Bacillati</taxon>
        <taxon>Actinomycetota</taxon>
        <taxon>Actinomycetes</taxon>
        <taxon>Micrococcales</taxon>
        <taxon>Microbacteriaceae</taxon>
        <taxon>Microterricola</taxon>
    </lineage>
</organism>
<keyword evidence="3" id="KW-0378">Hydrolase</keyword>
<dbReference type="PANTHER" id="PTHR46825:SF7">
    <property type="entry name" value="D-ALANYL-D-ALANINE CARBOXYPEPTIDASE"/>
    <property type="match status" value="1"/>
</dbReference>
<dbReference type="Gene3D" id="3.40.710.10">
    <property type="entry name" value="DD-peptidase/beta-lactamase superfamily"/>
    <property type="match status" value="1"/>
</dbReference>
<name>A0A4Q8AQT2_9MICO</name>
<dbReference type="Pfam" id="PF00144">
    <property type="entry name" value="Beta-lactamase"/>
    <property type="match status" value="1"/>
</dbReference>
<dbReference type="InterPro" id="IPR001466">
    <property type="entry name" value="Beta-lactam-related"/>
</dbReference>
<evidence type="ECO:0000313" key="3">
    <source>
        <dbReference type="EMBL" id="RZU67027.1"/>
    </source>
</evidence>
<sequence length="439" mass="44929">MFLRNEGARLNAQSKRGRRRRLFAAGAMVLLTVGLAACSADVGAVVPELPKQHDGPLPQAMTEQLDAALAQAIAWSASSGAIAGVWAPWGGEWTSAQGVSTVGGSTPLSRDMHFRSAAGDRPMVCTVMLELADAGTLSVSDPVAKYLPDQPGLEGITLGQLCQGTAGLADYRAQFQAQFVNNPTREWSGIELISGGLAAARTEPGTTWQDSATAIGVLGLALTAASGQSWSELYDDYIFTPLGLSETSVPVGDDLTIASPAPHGYAAAVNADGSRDCAVMHDETKLSPSLSGVTGGVVSTLDELKHWSQVLAEGSLLSKRSADAQLATISLGGDSPTWKGYGLGVQTLGPLVGHDGEISGFLTAAYTDPQTGFTVVVMLNNSTAGKGFAQQLAMQLASIASKAPAAGGASAPVLELPWSAEQATAALQAAAVCQPAPAG</sequence>
<dbReference type="Proteomes" id="UP000291483">
    <property type="component" value="Unassembled WGS sequence"/>
</dbReference>
<protein>
    <submittedName>
        <fullName evidence="3">D-alanyl-D-alanine carboxypeptidase</fullName>
    </submittedName>
</protein>
<accession>A0A4Q8AQT2</accession>
<dbReference type="SUPFAM" id="SSF56601">
    <property type="entry name" value="beta-lactamase/transpeptidase-like"/>
    <property type="match status" value="1"/>
</dbReference>
<keyword evidence="3" id="KW-0121">Carboxypeptidase</keyword>
<dbReference type="InterPro" id="IPR012338">
    <property type="entry name" value="Beta-lactam/transpept-like"/>
</dbReference>
<keyword evidence="3" id="KW-0645">Protease</keyword>
<gene>
    <name evidence="3" type="ORF">EV379_3402</name>
</gene>
<evidence type="ECO:0000256" key="1">
    <source>
        <dbReference type="SAM" id="SignalP"/>
    </source>
</evidence>
<evidence type="ECO:0000259" key="2">
    <source>
        <dbReference type="Pfam" id="PF00144"/>
    </source>
</evidence>
<feature type="signal peptide" evidence="1">
    <location>
        <begin position="1"/>
        <end position="39"/>
    </location>
</feature>
<dbReference type="PANTHER" id="PTHR46825">
    <property type="entry name" value="D-ALANYL-D-ALANINE-CARBOXYPEPTIDASE/ENDOPEPTIDASE AMPH"/>
    <property type="match status" value="1"/>
</dbReference>
<dbReference type="InterPro" id="IPR050491">
    <property type="entry name" value="AmpC-like"/>
</dbReference>